<dbReference type="AlphaFoldDB" id="A0A0V0HUE5"/>
<evidence type="ECO:0000313" key="1">
    <source>
        <dbReference type="EMBL" id="JAP23497.1"/>
    </source>
</evidence>
<organism evidence="1">
    <name type="scientific">Solanum chacoense</name>
    <name type="common">Chaco potato</name>
    <dbReference type="NCBI Taxonomy" id="4108"/>
    <lineage>
        <taxon>Eukaryota</taxon>
        <taxon>Viridiplantae</taxon>
        <taxon>Streptophyta</taxon>
        <taxon>Embryophyta</taxon>
        <taxon>Tracheophyta</taxon>
        <taxon>Spermatophyta</taxon>
        <taxon>Magnoliopsida</taxon>
        <taxon>eudicotyledons</taxon>
        <taxon>Gunneridae</taxon>
        <taxon>Pentapetalae</taxon>
        <taxon>asterids</taxon>
        <taxon>lamiids</taxon>
        <taxon>Solanales</taxon>
        <taxon>Solanaceae</taxon>
        <taxon>Solanoideae</taxon>
        <taxon>Solaneae</taxon>
        <taxon>Solanum</taxon>
    </lineage>
</organism>
<accession>A0A0V0HUE5</accession>
<name>A0A0V0HUE5_SOLCH</name>
<protein>
    <submittedName>
        <fullName evidence="1">Putative ovule protein</fullName>
    </submittedName>
</protein>
<reference evidence="1" key="1">
    <citation type="submission" date="2015-12" db="EMBL/GenBank/DDBJ databases">
        <title>Gene expression during late stages of embryo sac development: a critical building block for successful pollen-pistil interactions.</title>
        <authorList>
            <person name="Liu Y."/>
            <person name="Joly V."/>
            <person name="Sabar M."/>
            <person name="Matton D.P."/>
        </authorList>
    </citation>
    <scope>NUCLEOTIDE SEQUENCE</scope>
</reference>
<proteinExistence type="predicted"/>
<dbReference type="EMBL" id="GEDG01015408">
    <property type="protein sequence ID" value="JAP23497.1"/>
    <property type="molecule type" value="Transcribed_RNA"/>
</dbReference>
<sequence length="70" mass="8289">MRTNCKALKETLKKDVKTLFDFDIEHIKGESHSLPYFLTIKFFLERPVTMRYSIDKQETEASLFIYDVPA</sequence>